<dbReference type="InterPro" id="IPR010992">
    <property type="entry name" value="IHF-like_DNA-bd_dom_sf"/>
</dbReference>
<dbReference type="PRINTS" id="PR01727">
    <property type="entry name" value="DNABINDINGHU"/>
</dbReference>
<name>A0A1D3CRW3_9EIME</name>
<dbReference type="SUPFAM" id="SSF47729">
    <property type="entry name" value="IHF-like DNA-binding proteins"/>
    <property type="match status" value="1"/>
</dbReference>
<protein>
    <submittedName>
        <fullName evidence="4">Histone family DNA-binding protein</fullName>
    </submittedName>
</protein>
<dbReference type="SMART" id="SM00411">
    <property type="entry name" value="BHL"/>
    <property type="match status" value="1"/>
</dbReference>
<reference evidence="4 5" key="1">
    <citation type="journal article" date="2016" name="BMC Genomics">
        <title>Comparative genomics reveals Cyclospora cayetanensis possesses coccidia-like metabolism and invasion components but unique surface antigens.</title>
        <authorList>
            <person name="Liu S."/>
            <person name="Wang L."/>
            <person name="Zheng H."/>
            <person name="Xu Z."/>
            <person name="Roellig D.M."/>
            <person name="Li N."/>
            <person name="Frace M.A."/>
            <person name="Tang K."/>
            <person name="Arrowood M.J."/>
            <person name="Moss D.M."/>
            <person name="Zhang L."/>
            <person name="Feng Y."/>
            <person name="Xiao L."/>
        </authorList>
    </citation>
    <scope>NUCLEOTIDE SEQUENCE [LARGE SCALE GENOMIC DNA]</scope>
    <source>
        <strain evidence="4 5">CHN_HEN01</strain>
    </source>
</reference>
<dbReference type="PANTHER" id="PTHR33175:SF3">
    <property type="entry name" value="DNA-BINDING PROTEIN HU-BETA"/>
    <property type="match status" value="1"/>
</dbReference>
<dbReference type="Pfam" id="PF00216">
    <property type="entry name" value="Bac_DNA_binding"/>
    <property type="match status" value="1"/>
</dbReference>
<dbReference type="Proteomes" id="UP000095192">
    <property type="component" value="Unassembled WGS sequence"/>
</dbReference>
<evidence type="ECO:0000256" key="3">
    <source>
        <dbReference type="SAM" id="MobiDB-lite"/>
    </source>
</evidence>
<comment type="caution">
    <text evidence="4">The sequence shown here is derived from an EMBL/GenBank/DDBJ whole genome shotgun (WGS) entry which is preliminary data.</text>
</comment>
<dbReference type="VEuPathDB" id="ToxoDB:cyc_04186"/>
<dbReference type="GO" id="GO:0003677">
    <property type="term" value="F:DNA binding"/>
    <property type="evidence" value="ECO:0007669"/>
    <property type="project" value="UniProtKB-KW"/>
</dbReference>
<evidence type="ECO:0000256" key="2">
    <source>
        <dbReference type="RuleBase" id="RU003939"/>
    </source>
</evidence>
<dbReference type="CDD" id="cd00591">
    <property type="entry name" value="HU_IHF"/>
    <property type="match status" value="1"/>
</dbReference>
<dbReference type="InterPro" id="IPR000119">
    <property type="entry name" value="Hist_DNA-bd"/>
</dbReference>
<dbReference type="AlphaFoldDB" id="A0A1D3CRW3"/>
<dbReference type="EMBL" id="JROU02002196">
    <property type="protein sequence ID" value="OEH73948.1"/>
    <property type="molecule type" value="Genomic_DNA"/>
</dbReference>
<accession>A0A1D3CRW3</accession>
<keyword evidence="5" id="KW-1185">Reference proteome</keyword>
<evidence type="ECO:0000256" key="1">
    <source>
        <dbReference type="ARBA" id="ARBA00023125"/>
    </source>
</evidence>
<comment type="similarity">
    <text evidence="2">Belongs to the bacterial histone-like protein family.</text>
</comment>
<dbReference type="Gene3D" id="4.10.520.10">
    <property type="entry name" value="IHF-like DNA-binding proteins"/>
    <property type="match status" value="1"/>
</dbReference>
<gene>
    <name evidence="4" type="ORF">cyc_04186</name>
</gene>
<organism evidence="4 5">
    <name type="scientific">Cyclospora cayetanensis</name>
    <dbReference type="NCBI Taxonomy" id="88456"/>
    <lineage>
        <taxon>Eukaryota</taxon>
        <taxon>Sar</taxon>
        <taxon>Alveolata</taxon>
        <taxon>Apicomplexa</taxon>
        <taxon>Conoidasida</taxon>
        <taxon>Coccidia</taxon>
        <taxon>Eucoccidiorida</taxon>
        <taxon>Eimeriorina</taxon>
        <taxon>Eimeriidae</taxon>
        <taxon>Cyclospora</taxon>
    </lineage>
</organism>
<proteinExistence type="inferred from homology"/>
<dbReference type="InParanoid" id="A0A1D3CRW3"/>
<sequence length="291" mass="30999">MHSKQRVPIFAAAAATLVVLLQPAVEAFALGGLRPSLLTSPLTSTPLLPQGATQSSVLSGAAAAGAPVALHAVSPPAAAAAANPPEVAEEEVSAASIVDPIIPSYRQSCFCNALPFCVLPTLLIDHPSLAPFTPILVAPYPWPLLAGCLVLQSGDSITVTKKELLQRICAETGLPRTQVERVVGLLTEYINENLAKGKKVFVSRLGTFSTRRRGPRTARNPKTGDAIEAPAATFPSFSFAKSIREAVRDTIPLDTEEENEADGKPLQHFPQHAQQQHQQKKQDSKLFGWLP</sequence>
<dbReference type="GO" id="GO:0030527">
    <property type="term" value="F:structural constituent of chromatin"/>
    <property type="evidence" value="ECO:0007669"/>
    <property type="project" value="InterPro"/>
</dbReference>
<keyword evidence="1 4" id="KW-0238">DNA-binding</keyword>
<dbReference type="PANTHER" id="PTHR33175">
    <property type="entry name" value="DNA-BINDING PROTEIN HU"/>
    <property type="match status" value="1"/>
</dbReference>
<feature type="region of interest" description="Disordered" evidence="3">
    <location>
        <begin position="254"/>
        <end position="291"/>
    </location>
</feature>
<evidence type="ECO:0000313" key="5">
    <source>
        <dbReference type="Proteomes" id="UP000095192"/>
    </source>
</evidence>
<feature type="compositionally biased region" description="Low complexity" evidence="3">
    <location>
        <begin position="267"/>
        <end position="277"/>
    </location>
</feature>
<evidence type="ECO:0000313" key="4">
    <source>
        <dbReference type="EMBL" id="OEH73948.1"/>
    </source>
</evidence>